<feature type="compositionally biased region" description="Low complexity" evidence="6">
    <location>
        <begin position="4598"/>
        <end position="4609"/>
    </location>
</feature>
<feature type="region of interest" description="Disordered" evidence="6">
    <location>
        <begin position="4459"/>
        <end position="4615"/>
    </location>
</feature>
<feature type="region of interest" description="Disordered" evidence="6">
    <location>
        <begin position="4637"/>
        <end position="4746"/>
    </location>
</feature>
<evidence type="ECO:0000259" key="8">
    <source>
        <dbReference type="Pfam" id="PF08016"/>
    </source>
</evidence>
<dbReference type="InterPro" id="IPR009091">
    <property type="entry name" value="RCC1/BLIP-II"/>
</dbReference>
<keyword evidence="4 7" id="KW-0472">Membrane</keyword>
<feature type="compositionally biased region" description="Polar residues" evidence="6">
    <location>
        <begin position="4047"/>
        <end position="4063"/>
    </location>
</feature>
<evidence type="ECO:0000256" key="3">
    <source>
        <dbReference type="ARBA" id="ARBA00022989"/>
    </source>
</evidence>
<evidence type="ECO:0000259" key="10">
    <source>
        <dbReference type="Pfam" id="PF16403"/>
    </source>
</evidence>
<dbReference type="Gene3D" id="2.60.40.2080">
    <property type="match status" value="1"/>
</dbReference>
<feature type="compositionally biased region" description="Low complexity" evidence="6">
    <location>
        <begin position="3242"/>
        <end position="3255"/>
    </location>
</feature>
<feature type="compositionally biased region" description="Basic and acidic residues" evidence="6">
    <location>
        <begin position="4542"/>
        <end position="4551"/>
    </location>
</feature>
<dbReference type="InterPro" id="IPR000408">
    <property type="entry name" value="Reg_chr_condens"/>
</dbReference>
<feature type="region of interest" description="Disordered" evidence="6">
    <location>
        <begin position="5612"/>
        <end position="5682"/>
    </location>
</feature>
<feature type="repeat" description="RCC1" evidence="5">
    <location>
        <begin position="598"/>
        <end position="651"/>
    </location>
</feature>
<feature type="compositionally biased region" description="Low complexity" evidence="6">
    <location>
        <begin position="3411"/>
        <end position="3422"/>
    </location>
</feature>
<dbReference type="Gene3D" id="2.60.40.10">
    <property type="entry name" value="Immunoglobulins"/>
    <property type="match status" value="1"/>
</dbReference>
<feature type="compositionally biased region" description="Low complexity" evidence="6">
    <location>
        <begin position="1503"/>
        <end position="1515"/>
    </location>
</feature>
<dbReference type="InterPro" id="IPR019019">
    <property type="entry name" value="H-type_lectin_domain"/>
</dbReference>
<feature type="region of interest" description="Disordered" evidence="6">
    <location>
        <begin position="3997"/>
        <end position="4089"/>
    </location>
</feature>
<feature type="transmembrane region" description="Helical" evidence="7">
    <location>
        <begin position="3845"/>
        <end position="3873"/>
    </location>
</feature>
<dbReference type="InterPro" id="IPR013783">
    <property type="entry name" value="Ig-like_fold"/>
</dbReference>
<dbReference type="OrthoDB" id="536369at2759"/>
<evidence type="ECO:0000259" key="9">
    <source>
        <dbReference type="Pfam" id="PF09458"/>
    </source>
</evidence>
<dbReference type="PROSITE" id="PS50012">
    <property type="entry name" value="RCC1_3"/>
    <property type="match status" value="4"/>
</dbReference>
<dbReference type="InterPro" id="IPR037221">
    <property type="entry name" value="H-type_lectin_dom_sf"/>
</dbReference>
<feature type="compositionally biased region" description="Low complexity" evidence="6">
    <location>
        <begin position="1451"/>
        <end position="1467"/>
    </location>
</feature>
<feature type="region of interest" description="Disordered" evidence="6">
    <location>
        <begin position="3734"/>
        <end position="3760"/>
    </location>
</feature>
<feature type="region of interest" description="Disordered" evidence="6">
    <location>
        <begin position="4193"/>
        <end position="4219"/>
    </location>
</feature>
<feature type="domain" description="Polycystin cation channel PKD1/PKD2" evidence="8">
    <location>
        <begin position="3815"/>
        <end position="3900"/>
    </location>
</feature>
<feature type="compositionally biased region" description="Polar residues" evidence="6">
    <location>
        <begin position="4835"/>
        <end position="4844"/>
    </location>
</feature>
<dbReference type="Pfam" id="PF16403">
    <property type="entry name" value="Bact_surface_Ig-like"/>
    <property type="match status" value="1"/>
</dbReference>
<evidence type="ECO:0008006" key="13">
    <source>
        <dbReference type="Google" id="ProtNLM"/>
    </source>
</evidence>
<dbReference type="SUPFAM" id="SSF50985">
    <property type="entry name" value="RCC1/BLIP-II"/>
    <property type="match status" value="2"/>
</dbReference>
<feature type="transmembrane region" description="Helical" evidence="7">
    <location>
        <begin position="3641"/>
        <end position="3661"/>
    </location>
</feature>
<feature type="compositionally biased region" description="Low complexity" evidence="6">
    <location>
        <begin position="3339"/>
        <end position="3357"/>
    </location>
</feature>
<evidence type="ECO:0000313" key="11">
    <source>
        <dbReference type="EMBL" id="KAG2444343.1"/>
    </source>
</evidence>
<dbReference type="PANTHER" id="PTHR45725">
    <property type="entry name" value="FORMIN HOMOLOGY 2 FAMILY MEMBER"/>
    <property type="match status" value="1"/>
</dbReference>
<dbReference type="GO" id="GO:0016020">
    <property type="term" value="C:membrane"/>
    <property type="evidence" value="ECO:0007669"/>
    <property type="project" value="UniProtKB-SubCell"/>
</dbReference>
<feature type="compositionally biased region" description="Basic and acidic residues" evidence="6">
    <location>
        <begin position="5150"/>
        <end position="5179"/>
    </location>
</feature>
<evidence type="ECO:0000256" key="1">
    <source>
        <dbReference type="ARBA" id="ARBA00004141"/>
    </source>
</evidence>
<dbReference type="Gene3D" id="2.60.120.260">
    <property type="entry name" value="Galactose-binding domain-like"/>
    <property type="match status" value="1"/>
</dbReference>
<feature type="transmembrane region" description="Helical" evidence="7">
    <location>
        <begin position="3924"/>
        <end position="3954"/>
    </location>
</feature>
<protein>
    <recommendedName>
        <fullName evidence="13">Pesticidal crystal protein Cry22Aa Ig-like domain-containing protein</fullName>
    </recommendedName>
</protein>
<feature type="compositionally biased region" description="Low complexity" evidence="6">
    <location>
        <begin position="1940"/>
        <end position="1956"/>
    </location>
</feature>
<feature type="compositionally biased region" description="Gly residues" evidence="6">
    <location>
        <begin position="1468"/>
        <end position="1502"/>
    </location>
</feature>
<dbReference type="Pfam" id="PF09458">
    <property type="entry name" value="H_lectin"/>
    <property type="match status" value="1"/>
</dbReference>
<dbReference type="InterPro" id="IPR013122">
    <property type="entry name" value="PKD1_2_channel"/>
</dbReference>
<feature type="region of interest" description="Disordered" evidence="6">
    <location>
        <begin position="3185"/>
        <end position="3295"/>
    </location>
</feature>
<feature type="compositionally biased region" description="Gly residues" evidence="6">
    <location>
        <begin position="4271"/>
        <end position="4283"/>
    </location>
</feature>
<gene>
    <name evidence="11" type="ORF">HXX76_001099</name>
</gene>
<feature type="compositionally biased region" description="Low complexity" evidence="6">
    <location>
        <begin position="4459"/>
        <end position="4482"/>
    </location>
</feature>
<feature type="compositionally biased region" description="Gly residues" evidence="6">
    <location>
        <begin position="1154"/>
        <end position="1163"/>
    </location>
</feature>
<feature type="region of interest" description="Disordered" evidence="6">
    <location>
        <begin position="2275"/>
        <end position="2306"/>
    </location>
</feature>
<dbReference type="Gene3D" id="2.130.10.30">
    <property type="entry name" value="Regulator of chromosome condensation 1/beta-lactamase-inhibitor protein II"/>
    <property type="match status" value="2"/>
</dbReference>
<feature type="region of interest" description="Disordered" evidence="6">
    <location>
        <begin position="1442"/>
        <end position="1515"/>
    </location>
</feature>
<feature type="compositionally biased region" description="Gly residues" evidence="6">
    <location>
        <begin position="1176"/>
        <end position="1202"/>
    </location>
</feature>
<feature type="region of interest" description="Disordered" evidence="6">
    <location>
        <begin position="1257"/>
        <end position="1300"/>
    </location>
</feature>
<feature type="compositionally biased region" description="Pro residues" evidence="6">
    <location>
        <begin position="4001"/>
        <end position="4018"/>
    </location>
</feature>
<feature type="compositionally biased region" description="Gly residues" evidence="6">
    <location>
        <begin position="4072"/>
        <end position="4081"/>
    </location>
</feature>
<dbReference type="InterPro" id="IPR008979">
    <property type="entry name" value="Galactose-bd-like_sf"/>
</dbReference>
<feature type="compositionally biased region" description="Low complexity" evidence="6">
    <location>
        <begin position="1257"/>
        <end position="1286"/>
    </location>
</feature>
<feature type="compositionally biased region" description="Acidic residues" evidence="6">
    <location>
        <begin position="4649"/>
        <end position="4661"/>
    </location>
</feature>
<dbReference type="GO" id="GO:0007155">
    <property type="term" value="P:cell adhesion"/>
    <property type="evidence" value="ECO:0007669"/>
    <property type="project" value="InterPro"/>
</dbReference>
<keyword evidence="2 7" id="KW-0812">Transmembrane</keyword>
<evidence type="ECO:0000256" key="4">
    <source>
        <dbReference type="ARBA" id="ARBA00023136"/>
    </source>
</evidence>
<feature type="region of interest" description="Disordered" evidence="6">
    <location>
        <begin position="4948"/>
        <end position="5021"/>
    </location>
</feature>
<feature type="compositionally biased region" description="Low complexity" evidence="6">
    <location>
        <begin position="4394"/>
        <end position="4409"/>
    </location>
</feature>
<feature type="region of interest" description="Disordered" evidence="6">
    <location>
        <begin position="4768"/>
        <end position="4888"/>
    </location>
</feature>
<dbReference type="Pfam" id="PF08016">
    <property type="entry name" value="PKD_channel"/>
    <property type="match status" value="1"/>
</dbReference>
<feature type="repeat" description="RCC1" evidence="5">
    <location>
        <begin position="767"/>
        <end position="823"/>
    </location>
</feature>
<dbReference type="Pfam" id="PF13540">
    <property type="entry name" value="RCC1_2"/>
    <property type="match status" value="1"/>
</dbReference>
<name>A0A835WBP2_CHLIN</name>
<feature type="compositionally biased region" description="Low complexity" evidence="6">
    <location>
        <begin position="3436"/>
        <end position="3454"/>
    </location>
</feature>
<feature type="region of interest" description="Disordered" evidence="6">
    <location>
        <begin position="5033"/>
        <end position="5192"/>
    </location>
</feature>
<dbReference type="SUPFAM" id="SSF49785">
    <property type="entry name" value="Galactose-binding domain-like"/>
    <property type="match status" value="1"/>
</dbReference>
<feature type="repeat" description="RCC1" evidence="5">
    <location>
        <begin position="652"/>
        <end position="711"/>
    </location>
</feature>
<comment type="caution">
    <text evidence="11">The sequence shown here is derived from an EMBL/GenBank/DDBJ whole genome shotgun (WGS) entry which is preliminary data.</text>
</comment>
<feature type="region of interest" description="Disordered" evidence="6">
    <location>
        <begin position="3334"/>
        <end position="3357"/>
    </location>
</feature>
<feature type="compositionally biased region" description="Low complexity" evidence="6">
    <location>
        <begin position="4698"/>
        <end position="4717"/>
    </location>
</feature>
<dbReference type="Proteomes" id="UP000650467">
    <property type="component" value="Unassembled WGS sequence"/>
</dbReference>
<dbReference type="Pfam" id="PF00415">
    <property type="entry name" value="RCC1"/>
    <property type="match status" value="1"/>
</dbReference>
<feature type="region of interest" description="Disordered" evidence="6">
    <location>
        <begin position="1151"/>
        <end position="1211"/>
    </location>
</feature>
<evidence type="ECO:0000256" key="2">
    <source>
        <dbReference type="ARBA" id="ARBA00022692"/>
    </source>
</evidence>
<evidence type="ECO:0000256" key="6">
    <source>
        <dbReference type="SAM" id="MobiDB-lite"/>
    </source>
</evidence>
<feature type="domain" description="H-type lectin" evidence="9">
    <location>
        <begin position="223"/>
        <end position="285"/>
    </location>
</feature>
<feature type="compositionally biased region" description="Acidic residues" evidence="6">
    <location>
        <begin position="4859"/>
        <end position="4872"/>
    </location>
</feature>
<feature type="compositionally biased region" description="Low complexity" evidence="6">
    <location>
        <begin position="3740"/>
        <end position="3760"/>
    </location>
</feature>
<dbReference type="InterPro" id="IPR051425">
    <property type="entry name" value="Formin_Homology"/>
</dbReference>
<feature type="repeat" description="RCC1" evidence="5">
    <location>
        <begin position="479"/>
        <end position="539"/>
    </location>
</feature>
<feature type="compositionally biased region" description="Pro residues" evidence="6">
    <location>
        <begin position="4026"/>
        <end position="4035"/>
    </location>
</feature>
<feature type="compositionally biased region" description="Basic residues" evidence="6">
    <location>
        <begin position="4416"/>
        <end position="4431"/>
    </location>
</feature>
<feature type="compositionally biased region" description="Low complexity" evidence="6">
    <location>
        <begin position="2599"/>
        <end position="2620"/>
    </location>
</feature>
<feature type="region of interest" description="Disordered" evidence="6">
    <location>
        <begin position="4366"/>
        <end position="4440"/>
    </location>
</feature>
<feature type="region of interest" description="Disordered" evidence="6">
    <location>
        <begin position="1936"/>
        <end position="1956"/>
    </location>
</feature>
<dbReference type="EMBL" id="JAEHOC010000002">
    <property type="protein sequence ID" value="KAG2444343.1"/>
    <property type="molecule type" value="Genomic_DNA"/>
</dbReference>
<feature type="region of interest" description="Disordered" evidence="6">
    <location>
        <begin position="4299"/>
        <end position="4352"/>
    </location>
</feature>
<comment type="subcellular location">
    <subcellularLocation>
        <location evidence="1">Membrane</location>
        <topology evidence="1">Multi-pass membrane protein</topology>
    </subcellularLocation>
</comment>
<evidence type="ECO:0000256" key="5">
    <source>
        <dbReference type="PROSITE-ProRule" id="PRU00235"/>
    </source>
</evidence>
<keyword evidence="12" id="KW-1185">Reference proteome</keyword>
<feature type="region of interest" description="Disordered" evidence="6">
    <location>
        <begin position="2166"/>
        <end position="2211"/>
    </location>
</feature>
<feature type="compositionally biased region" description="Low complexity" evidence="6">
    <location>
        <begin position="5035"/>
        <end position="5058"/>
    </location>
</feature>
<dbReference type="GO" id="GO:0030246">
    <property type="term" value="F:carbohydrate binding"/>
    <property type="evidence" value="ECO:0007669"/>
    <property type="project" value="InterPro"/>
</dbReference>
<feature type="compositionally biased region" description="Pro residues" evidence="6">
    <location>
        <begin position="2621"/>
        <end position="2632"/>
    </location>
</feature>
<reference evidence="11" key="1">
    <citation type="journal article" date="2020" name="bioRxiv">
        <title>Comparative genomics of Chlamydomonas.</title>
        <authorList>
            <person name="Craig R.J."/>
            <person name="Hasan A.R."/>
            <person name="Ness R.W."/>
            <person name="Keightley P.D."/>
        </authorList>
    </citation>
    <scope>NUCLEOTIDE SEQUENCE</scope>
    <source>
        <strain evidence="11">SAG 7.73</strain>
    </source>
</reference>
<feature type="compositionally biased region" description="Low complexity" evidence="6">
    <location>
        <begin position="3199"/>
        <end position="3212"/>
    </location>
</feature>
<evidence type="ECO:0000256" key="7">
    <source>
        <dbReference type="SAM" id="Phobius"/>
    </source>
</evidence>
<proteinExistence type="predicted"/>
<feature type="region of interest" description="Disordered" evidence="6">
    <location>
        <begin position="2759"/>
        <end position="2807"/>
    </location>
</feature>
<keyword evidence="3 7" id="KW-1133">Transmembrane helix</keyword>
<organism evidence="11 12">
    <name type="scientific">Chlamydomonas incerta</name>
    <dbReference type="NCBI Taxonomy" id="51695"/>
    <lineage>
        <taxon>Eukaryota</taxon>
        <taxon>Viridiplantae</taxon>
        <taxon>Chlorophyta</taxon>
        <taxon>core chlorophytes</taxon>
        <taxon>Chlorophyceae</taxon>
        <taxon>CS clade</taxon>
        <taxon>Chlamydomonadales</taxon>
        <taxon>Chlamydomonadaceae</taxon>
        <taxon>Chlamydomonas</taxon>
    </lineage>
</organism>
<feature type="compositionally biased region" description="Gly residues" evidence="6">
    <location>
        <begin position="4491"/>
        <end position="4500"/>
    </location>
</feature>
<evidence type="ECO:0000313" key="12">
    <source>
        <dbReference type="Proteomes" id="UP000650467"/>
    </source>
</evidence>
<feature type="compositionally biased region" description="Low complexity" evidence="6">
    <location>
        <begin position="2704"/>
        <end position="2717"/>
    </location>
</feature>
<feature type="compositionally biased region" description="Basic residues" evidence="6">
    <location>
        <begin position="2772"/>
        <end position="2784"/>
    </location>
</feature>
<feature type="compositionally biased region" description="Gly residues" evidence="6">
    <location>
        <begin position="3455"/>
        <end position="3464"/>
    </location>
</feature>
<feature type="compositionally biased region" description="Low complexity" evidence="6">
    <location>
        <begin position="4521"/>
        <end position="4541"/>
    </location>
</feature>
<feature type="compositionally biased region" description="Basic and acidic residues" evidence="6">
    <location>
        <begin position="2672"/>
        <end position="2685"/>
    </location>
</feature>
<feature type="transmembrane region" description="Helical" evidence="7">
    <location>
        <begin position="3813"/>
        <end position="3833"/>
    </location>
</feature>
<feature type="region of interest" description="Disordered" evidence="6">
    <location>
        <begin position="4246"/>
        <end position="4283"/>
    </location>
</feature>
<dbReference type="PANTHER" id="PTHR45725:SF18">
    <property type="entry name" value="ORC1-LIKE AAA ATPASE DOMAIN-CONTAINING PROTEIN"/>
    <property type="match status" value="1"/>
</dbReference>
<feature type="region of interest" description="Disordered" evidence="6">
    <location>
        <begin position="3403"/>
        <end position="3480"/>
    </location>
</feature>
<feature type="domain" description="Pesticidal crystal protein Cry22Aa Ig-like" evidence="10">
    <location>
        <begin position="857"/>
        <end position="930"/>
    </location>
</feature>
<dbReference type="InterPro" id="IPR032179">
    <property type="entry name" value="Cry22Aa_Ig-like"/>
</dbReference>
<feature type="region of interest" description="Disordered" evidence="6">
    <location>
        <begin position="2850"/>
        <end position="2870"/>
    </location>
</feature>
<dbReference type="SUPFAM" id="SSF141086">
    <property type="entry name" value="Agglutinin HPA-like"/>
    <property type="match status" value="1"/>
</dbReference>
<sequence length="5727" mass="585392">MGTVFSTDPSDTGNVNPWLAIAMDAFRTVARVVLYNSYTNGARLGKAQVRAGTARVDAVSTAGNIGSNALCWTMPGYGTDGSVHDANCDTPIYARYVTVQNFNDISGGDSGYFTLMLREVEIYHSCAQPQPGLPSTTYNNFHIYGNYKLMPKAGSQVWAVESVCYLYDVRNMLYRTWDPSNTSPYSSNNMLYVAGHKDNVGCGSRGHTVLSGSGTITSTGVVTDISFGVTYDSPPIVIVGLSGLKSTYFMIKLVVSYVSTTGFGVYVDSSSASGSTFSSAGFNWLVLDGLPSGGVTYNASANTCARNICAITGRYCAATPRFYHNLKLLSGHGYRALWALTYREGTDVASNTFNLEDNSIWMFGCGYTNGVSMTSAEISYDVLAAYHPFYDASERAGSWGGSIDYSASPVSITATGFSIRLTAGSYVGIDKAVIAWLAIEQGPTSPPLCPASPTHGSLAYALPALATGISTTCVRLNTGKVKCWGQNDNGQAGNSNTANKIGDTSGEMGSSLAVVDLGSSYKALSVGVGHAHGCALLQGGSVKCWSAAATAGQLGLGATTNTMAAMGDSLTAVSLGAGRTARGISVAHYGTCALLDDYSVKCWGSGGYGQNGVGSTSDLNTPPATAVNLGTGRLARQLAKGDQHVCVILDTGFIKCWGRNNYGQLGLGDTTDRGGVSADMGDNLPVVDLGWANRASHMCAGVSHTCAVISSSRSESNGRVKCWGLNTDKQLGFSDTTNRGDGAGAMGESLGYVELGTGAVAVQVACGFAHSWGSGWDGELGNGDRDARAGSLGDSLPTAQLGSGRKSIAIAARGYYTCAIRDDYSVVCFGKVRDLAEEQDAPPPPALVPDTEPPLMSLRGDPVVRLQVYDSYVEYGVSAVDARDGTIAAVVQGADVDTAVTNSEKDPYVVTYTATDRAGNTARLQRRVVVTDDCAKKGEVRCRQTLKCSTLRVCDSSLTAILNYYDNTFSADAFGSSVDATARRDARIAPPDTSPPRITLRGSGTMFVTPTGATGMVHSLYVGDDWVEEGAEAEDDVDEDFGSSSSSSSSGGGSSKRTVVLPGSSIITSTLAPWGARVDSIRTDVPTGDELDGVPWIISYDAVDSAGNKAATVRRRVYVICKPPERECTRMDASEPRTCSMEGICGLNALSGDGVEGSGGGPGTRTEMSTAMGATGDDGSGSSGGSSSGVAGSGSGSGGGKGSTTAAAGASGGLAADGSVVGGGAGGGGLLITALPGSETAASARSTSANAYAYGLQGGSSSASSGSDSGSSKSVSSGGSSGSGRSATYAPATDEADVPDAQRVPRLTLVHDWFVRFKAGRPYDRCKRHDTECDAGVTATLRVPGDLNGKVVACADRAAGVRNPKPYDLVGLQYCGLDTNTSGTYNVTYHLTWPSVGELVVTRMIIVEENCPDGERLCDNGRCSNGPVTCISEIGLGASGIMPTPDTPVFGTGPDAASNAAATPSSSGGAGGTAGSSGTGGGGSPTDGGTSGGGTSGGGTSSGGTSTSGGTATGDAAVVGKPDSIAGGAINATGGVVAERDGATLYTIVGSSLSSNATAAAVAATLPPRLTLTTTAVAGTRVTVPRGVPYLRCELGQVPTAELPCEPLGVARDDMDGDLSDWVTLCPPTDCLRTQCRDHVKKQPAACGVDTVGGDVGSAYTLRLAVFNSRGLNATAERVVAVGSPCAPGCYWCPDTSGSSSASALLAGISNATAAGAAGTLMGGGAASYVCSELPCDQRVVIEAMRAAAAVAAAEAAAAAAAAAGTNATSTAAGGSGSGSTSGSGATPGGTVFTAAMLVAHSNGTVNASTSTAPNSVDFGAPPRMFLLPSRHAANMSAAESNQSLTLTYRAPAPFSLAPCVAVADILTALPAAATAAPPPPPLAAGSNGTNNTSGGGVLGSGAACAAVAVDNDGIDLTPFITVAVAQLCPGVSSSTNGSTAPGSAGTPTVGGASSTAGGTDGLAAATEATWSCGAGCSVAQLTTGTCLPGTYRLTYSVENTAGVATALQLVVAVEELRTTQLDVTLHPAGLPANTTTTAAANFSSPEALASSWPAMAQLAAELSSNSTALAAALAPLLPSLGLSAADLRSVNLPSPPSPPAPPRPLYGLQIKVSVTTGIADCLYTSPSLSDYLLDAVAAASDEYAAGSGDSSVAAHRHRRQLLRVRDEAEAATWEDAEDSPAPWDRHQHHPHQDAAGAAAAGLPAPPRALPSGLHRSLQSLRALDRYLDAAVRLILRPLLEAAAASDAAEEEQQEAAAATRKAAAAVVAEAAAADEEGRAASDGGVSKGSCAAAEAPPADGVSFGSASTTIKETKASSTLAPAADRRALAAAKPPTSSLRAALTPQLLAATPLHHRRRLLQRVLVGSGGCGCNPPPTASLVTLSTTRSTTSAYAAAAPPPSPSSGPAADRPVITTTTAVGSVVSSQCVSPAVEGADALVGLLAGTISTLDRFGLELEAQQPAILTAAANVNTRFEEVDKRYAEGVGHWASSAQATVENIARNAELLSLVANDTGSTSGQTEVVKALLEGVPDLMKALLAESADSAKASTVTTTAVIEGYGINSTAPSAPEEGAFCNCLKNRKPDGAGAALSFAAVSGASPAAANGNSSSSAAADGNATAPGTPPPLAPPASAAPPSVIAQPPPSPPSPASRRRDLAANSAAREQGSSASNGAEREERNPHLDLPRRPVAKRTWPAPSPPGLLTAAADAAQQHPQQSSAHKHKPQAISLSPSHLHGQNEQRGAHVQNVQHPTAAVGAAPLAESAAGDQTASRQQHHQQRPQRHRHEGPPVCDTAAKQPLAPGAASTAAGVLHPSSAAAAGGNGGGGGPIARLLGGLVRRILATTTAASDVGGSLGSAATSKDRAPTVSRSGGARLGDRVEFVNGHAVLVGQTFDYSLYHLRNAVRTRKLTPIGENNQVLGGLLLHQLRLSDVDLAKRAGTSDCGVGHFAHLITACRRPDTTAAATTAAANASAALSYGAHLASGTLGGIGSDPTFMMRSGLYRPDLDPADYYNSTPGSPEVNAFGVPYGFFHEPMRRQPDGYPVILDIGLSEQRVLQALQYLKDGSYLSPSATKSMLALLVTYNPDASVFGYSALRFTWRDNGVIGAEAQVLGLPAVNWAHSLHNFNDASQRVAPDILLLVLCLLYVGMSLSDIAQQIMAQRRQRELKQLQQEAIEEIEATNRAASAAALRGGSRRRGSSSRPVSAVSAGGASEAPTDIDDDDGSDGSSGSGGSAWVGRDPSRAGSRGANGNGNSSKRSLRKQASDLVDDETHYGGMDLRPQLRGASASRLKSRPTTAARAVLPDSAAAVAGGTAAAAVLAEAGMLPGSITNQRSTRRLQAQQAQGRGSADHAAAATAGPVAEGMEVGARVPLDDPEGFLTASFMTPEGAELLAPYHSAAADTNAGAGSFNGQKQQQQHGGAQRIEPQLRLSPACTSVPPQQQQPSGSSATAEAGADGGKGGGAGSAASGGVDERGDDNNDATAEDVAAADALAAAAATQFGHVRLFVVEDRGKYVRGSHAEAGGATAATAGSTVDVTAKHDLLRRLGGVRFTGADISRAARLQLLRAAGLATGQAAGGHRLRRGDPSALLKAAQYEQKLRSERMGATDTAGDTQSAGRGLRGLGKTITEVRYRPRMNTFWIVWELAICCLMVAAMATYFTYCVRLSNQDQFFVKLNVYDADTFAPARYFLLRRQEPPVGVYASNDSAVTATAGSSAAASANLSTGSLAHRRLQQTDSSNATTATPDASAGSSSGGADSSSTLPYTGTETFNLTVLPTGPNYDGAGRWQLPVDYSGLQNAGDMFSRVQLMYDTLLVYNMLQCFVLTLIILRLLFYMSFQPHLSLIAGTLALAVPDLLHFGIVVIICAVMYVGAVNCVFGVDQEQLSTYSAGTSYLLKFLMFGESEGVFMNLLWDNQIKSTAETWIARAVYLIGPFFFGMILMICVMVILFAPYFALKKGVKGAPTVPRDIYLILRWRLQHYLQRAPKNKQIVRLIDDRVAPDTPPSNQPPSTGRPPKPMPLTSSSHPAPPPPPPPHSFLKRLRCMAGSSASSGNSCDQLQAQDSGQAAAQKGLQGGGAGPPAGGAPQAAALGTTAAASASAAAHGTDKHDANLALLRTLSSSSDEFVIPSEPISPAGGGAWGPGHAHMGSAAVVLAARSGIQHTGSCSSIPYATPSEVSLHGAIAAGGSFSGSMGGHGRGGGPTAALLSSGGGSGSRRNSRVVPEPVAAAGDWAMTSGGSWVSAGAGGTGADAVARSSPQQVFGSPEARASPGGGAGGGIGAHSSAGGGLMARLGSLTHHAHGAHSPRVLPLPPQLGGGGRGVSRTADGEYRGAGSNVSGRLSTGGGTSMSADSNIVEWMPPVALAPGEAAARSSSPPQPPQSAGLPTSPRADISAAGGAPVAGSSGPHPLAMLQPHGHHGHHGHHHHHHIHNQPSRLSQTSAASALLLHDHPAAAAAQHLDPAGSSSLHRAHASRAAAQVAATPPMSPAGLGAGASGGDGATDLSPPTLLVVSKSRAMPMGGASSPSSTPAAAAGSGARSVSAEDRRRAEQMEESEAVTRFAASPAAQTPQHMAGGLQPLQQAPTARSLPRAAAGGLSPPSSSSSSSPSAARVPGGRTAALGAVGRGDVDVEELVELVAEDTGPRGVSEDGDGWYEQEDTEEQQRRRGGRGQGAVPTRSRGASRAWAVASEDGEGSHRQGQPGASSQQQQQRQQQPAGDERVGPSDRWGGSRPPAGTPLPPPGDYTEQALSRAALSRHSEVVGQASLLVAAGDGGGPWRPRSAAHHGPPGTGGAGAAALSHGPPEDSWAVPLKNMATQQSQWGTDGVGLQRSAKVRSQSRVGQQPSGGAAAASPTGSSGDDDVSAYGDDEGAVEQNPAASDKVEELEGVPKIRKPVPELMQLMSFAPTRGGGGAQQATFGRSHVTAAAAAEEDFLDAFLAEPERAPMTMHRGAGGTSLHSTAHHAAAHGAGGSAGPSPPRPGAAGVRSHAHLPPAGNMSPMGGGPGPIGEAHEEEGDDWHQPRQHAVCEITPRQSAPTTGTGMAAAPAASEPAAAHSGVGVGSKPAGHTAAPAMAGPRRRSVEYALDSADDKQQQQQRRPKLAKDAPGSVSRVKFAEPQLPPSPAAKRTPEVGAANTGPSRPELPPCSICEKHRAKAAEARAKQQRKEQQQRSEEEGKKQHTHPNQQPYRPRDDGLLVQQRQEWQQLRYLAEHLADDLQSRVDELNACLRNTQVMMLGLEALHHAVRDAMWTQRRLWELQRTQRELQAALEEPVDDEARAYRQQLLEHAQQEQLQLQQQLVQQKAQLCVATTAAQPLPAARTATLASVAAPATAGGGFRTLLARGSVAWQAALTAMQVAAEELPWIAGGEVADVMASESQPEGWVVSNKDVQDLSALMLDLRSRIDLMYGDGGVGETQRRWRWLSRLPGVTRDAGGGRQCASGSEADAGDLAAAVAAAIGAAAESHGDAVSLRATMRAVSQHRGIATVTASRRAAATTTAVSRWWGSRLEANGPFRRAMAGWLADVEEVASGLASQREAERRQARDEQLQQRSRWLQRLRHELLQRAVVRTVPVQPAGAAGHVGPAVQPVPEVASLGDTILGAIIAAPGGKPPLSYPRPKPQHGGLPPLTEADWAGRRWRARRERTGPQPRSEGQAGQGPDQDQLGGRKRQRPGPYGTLPQYTVDDWEEHYQVCKRCRDCQAGAGAAGSGVADSDNAAVASTVRVHM</sequence>
<feature type="compositionally biased region" description="Low complexity" evidence="6">
    <location>
        <begin position="4846"/>
        <end position="4858"/>
    </location>
</feature>
<accession>A0A835WBP2</accession>
<feature type="region of interest" description="Disordered" evidence="6">
    <location>
        <begin position="2599"/>
        <end position="2743"/>
    </location>
</feature>
<feature type="compositionally biased region" description="Gly residues" evidence="6">
    <location>
        <begin position="4193"/>
        <end position="4202"/>
    </location>
</feature>
<feature type="region of interest" description="Disordered" evidence="6">
    <location>
        <begin position="1033"/>
        <end position="1059"/>
    </location>
</feature>